<evidence type="ECO:0000256" key="2">
    <source>
        <dbReference type="ARBA" id="ARBA00022475"/>
    </source>
</evidence>
<evidence type="ECO:0000313" key="12">
    <source>
        <dbReference type="Proteomes" id="UP001170717"/>
    </source>
</evidence>
<feature type="domain" description="Mce/MlaD" evidence="8">
    <location>
        <begin position="39"/>
        <end position="127"/>
    </location>
</feature>
<dbReference type="PANTHER" id="PTHR30462">
    <property type="entry name" value="INTERMEMBRANE TRANSPORT PROTEIN PQIB-RELATED"/>
    <property type="match status" value="1"/>
</dbReference>
<evidence type="ECO:0000313" key="10">
    <source>
        <dbReference type="EMBL" id="MDO6579523.1"/>
    </source>
</evidence>
<evidence type="ECO:0000313" key="9">
    <source>
        <dbReference type="EMBL" id="AMJ74195.1"/>
    </source>
</evidence>
<evidence type="ECO:0000256" key="7">
    <source>
        <dbReference type="SAM" id="Phobius"/>
    </source>
</evidence>
<evidence type="ECO:0000313" key="11">
    <source>
        <dbReference type="Proteomes" id="UP000056750"/>
    </source>
</evidence>
<sequence length="544" mass="59811">MTEEAKITSTKSISRIWIIPILVVVVGGWMVYQQWKNQGPLITIELQSATGIEVNKTPIKVRDLDVGQVKKITLKPDLDGVLVTARIDANASHLLTDKSDFWVVAPRISFSEVSGLNTLLSGSYIAMAANDSGKEQLNFIALERPPVTPAGTPGLHVILQSDDEFAYKPGDPIIYKGFKVGEFEDAVFNIEERVVYYDAFIEAPYHKLITENTRFWDVSGVKLKLESSGVKMETGSLETLLANGITFGVPEGVQIGERVVENASFTIYGDVTTASNARYKLAAEYVLLVDESVRGLTVGAPVEYRGIEIGNVMAINSFPAVEGNILERDYPIPVIINIYPGKVRQPDTEEGLNAIKQTMRNWLRKDLRATLRMGNVLTGGLFVDLQHVSKPDDSNEIAMLNGYEVIPTVSNEFTQITQKADAILDKINQLPLGDMVSNVLLAVEDMKLAAQSVETASDDFDVLIANVDTELLNTNLNQVLLSLDSLLKNYSEGGLSQSEIKETVDTMQDTMRNLQPLLLKLNQSPNSLIFTDSNSSGIEPKAKN</sequence>
<gene>
    <name evidence="10" type="primary">pqiB</name>
    <name evidence="9" type="ORF">AVL57_09570</name>
    <name evidence="10" type="ORF">Q4527_19145</name>
</gene>
<evidence type="ECO:0000256" key="5">
    <source>
        <dbReference type="ARBA" id="ARBA00022989"/>
    </source>
</evidence>
<comment type="subcellular location">
    <subcellularLocation>
        <location evidence="1">Cell inner membrane</location>
    </subcellularLocation>
</comment>
<dbReference type="GeneID" id="83257940"/>
<keyword evidence="6 7" id="KW-0472">Membrane</keyword>
<keyword evidence="3" id="KW-0997">Cell inner membrane</keyword>
<evidence type="ECO:0000256" key="4">
    <source>
        <dbReference type="ARBA" id="ARBA00022692"/>
    </source>
</evidence>
<keyword evidence="4 7" id="KW-0812">Transmembrane</keyword>
<dbReference type="EMBL" id="JAUOQI010000021">
    <property type="protein sequence ID" value="MDO6579523.1"/>
    <property type="molecule type" value="Genomic_DNA"/>
</dbReference>
<name>A0AAW7Z7Y4_9ALTE</name>
<dbReference type="Proteomes" id="UP000056750">
    <property type="component" value="Chromosome"/>
</dbReference>
<protein>
    <submittedName>
        <fullName evidence="10">Intermembrane transport protein PqiB</fullName>
    </submittedName>
    <submittedName>
        <fullName evidence="9">Paraquat-inducible protein B</fullName>
    </submittedName>
</protein>
<organism evidence="10 12">
    <name type="scientific">Alteromonas stellipolaris</name>
    <dbReference type="NCBI Taxonomy" id="233316"/>
    <lineage>
        <taxon>Bacteria</taxon>
        <taxon>Pseudomonadati</taxon>
        <taxon>Pseudomonadota</taxon>
        <taxon>Gammaproteobacteria</taxon>
        <taxon>Alteromonadales</taxon>
        <taxon>Alteromonadaceae</taxon>
        <taxon>Alteromonas/Salinimonas group</taxon>
        <taxon>Alteromonas</taxon>
    </lineage>
</organism>
<proteinExistence type="predicted"/>
<dbReference type="NCBIfam" id="NF008070">
    <property type="entry name" value="PRK10807.1"/>
    <property type="match status" value="1"/>
</dbReference>
<accession>A0AAW7Z7Y4</accession>
<feature type="domain" description="Mce/MlaD" evidence="8">
    <location>
        <begin position="286"/>
        <end position="386"/>
    </location>
</feature>
<evidence type="ECO:0000256" key="1">
    <source>
        <dbReference type="ARBA" id="ARBA00004533"/>
    </source>
</evidence>
<dbReference type="GO" id="GO:0005886">
    <property type="term" value="C:plasma membrane"/>
    <property type="evidence" value="ECO:0007669"/>
    <property type="project" value="UniProtKB-SubCell"/>
</dbReference>
<dbReference type="EMBL" id="CP013926">
    <property type="protein sequence ID" value="AMJ74195.1"/>
    <property type="molecule type" value="Genomic_DNA"/>
</dbReference>
<reference evidence="10" key="2">
    <citation type="submission" date="2023-07" db="EMBL/GenBank/DDBJ databases">
        <title>Genome content predicts the carbon catabolic preferences of heterotrophic bacteria.</title>
        <authorList>
            <person name="Gralka M."/>
        </authorList>
    </citation>
    <scope>NUCLEOTIDE SEQUENCE</scope>
    <source>
        <strain evidence="10">F2M12</strain>
    </source>
</reference>
<evidence type="ECO:0000256" key="3">
    <source>
        <dbReference type="ARBA" id="ARBA00022519"/>
    </source>
</evidence>
<evidence type="ECO:0000259" key="8">
    <source>
        <dbReference type="Pfam" id="PF02470"/>
    </source>
</evidence>
<keyword evidence="2" id="KW-1003">Cell membrane</keyword>
<evidence type="ECO:0000256" key="6">
    <source>
        <dbReference type="ARBA" id="ARBA00023136"/>
    </source>
</evidence>
<feature type="transmembrane region" description="Helical" evidence="7">
    <location>
        <begin position="12"/>
        <end position="32"/>
    </location>
</feature>
<dbReference type="AlphaFoldDB" id="A0AAW7Z7Y4"/>
<dbReference type="InterPro" id="IPR003399">
    <property type="entry name" value="Mce/MlaD"/>
</dbReference>
<keyword evidence="11" id="KW-1185">Reference proteome</keyword>
<dbReference type="KEGG" id="asq:AVL57_09570"/>
<dbReference type="InterPro" id="IPR051800">
    <property type="entry name" value="PqiA-PqiB_transport"/>
</dbReference>
<dbReference type="PANTHER" id="PTHR30462:SF2">
    <property type="entry name" value="INTERMEMBRANE TRANSPORT PROTEIN PQIB"/>
    <property type="match status" value="1"/>
</dbReference>
<reference evidence="9 11" key="1">
    <citation type="submission" date="2015-12" db="EMBL/GenBank/DDBJ databases">
        <title>Intraspecies pangenome expansion in the marine bacterium Alteromonas.</title>
        <authorList>
            <person name="Lopez-Perez M."/>
            <person name="Rodriguez-Valera F."/>
        </authorList>
    </citation>
    <scope>NUCLEOTIDE SEQUENCE [LARGE SCALE GENOMIC DNA]</scope>
    <source>
        <strain evidence="9 11">LMG 21861</strain>
    </source>
</reference>
<dbReference type="Pfam" id="PF02470">
    <property type="entry name" value="MlaD"/>
    <property type="match status" value="2"/>
</dbReference>
<keyword evidence="5 7" id="KW-1133">Transmembrane helix</keyword>
<dbReference type="RefSeq" id="WP_057792880.1">
    <property type="nucleotide sequence ID" value="NZ_CAXIBE010000015.1"/>
</dbReference>
<dbReference type="Proteomes" id="UP001170717">
    <property type="component" value="Unassembled WGS sequence"/>
</dbReference>